<evidence type="ECO:0000313" key="3">
    <source>
        <dbReference type="Proteomes" id="UP000219522"/>
    </source>
</evidence>
<dbReference type="InterPro" id="IPR010127">
    <property type="entry name" value="Phasin_subfam-1"/>
</dbReference>
<dbReference type="Proteomes" id="UP000219522">
    <property type="component" value="Unassembled WGS sequence"/>
</dbReference>
<dbReference type="RefSeq" id="WP_097190949.1">
    <property type="nucleotide sequence ID" value="NZ_OCSU01000003.1"/>
</dbReference>
<keyword evidence="3" id="KW-1185">Reference proteome</keyword>
<proteinExistence type="predicted"/>
<protein>
    <submittedName>
        <fullName evidence="2">Phasin family protein</fullName>
    </submittedName>
</protein>
<accession>A0A7Z7IH88</accession>
<dbReference type="NCBIfam" id="TIGR01841">
    <property type="entry name" value="phasin"/>
    <property type="match status" value="1"/>
</dbReference>
<dbReference type="AlphaFoldDB" id="A0A7Z7IH88"/>
<evidence type="ECO:0000313" key="2">
    <source>
        <dbReference type="EMBL" id="SOE89394.1"/>
    </source>
</evidence>
<evidence type="ECO:0000259" key="1">
    <source>
        <dbReference type="Pfam" id="PF09361"/>
    </source>
</evidence>
<dbReference type="InterPro" id="IPR018968">
    <property type="entry name" value="Phasin"/>
</dbReference>
<comment type="caution">
    <text evidence="2">The sequence shown here is derived from an EMBL/GenBank/DDBJ whole genome shotgun (WGS) entry which is preliminary data.</text>
</comment>
<reference evidence="2 3" key="1">
    <citation type="submission" date="2017-09" db="EMBL/GenBank/DDBJ databases">
        <authorList>
            <person name="Varghese N."/>
            <person name="Submissions S."/>
        </authorList>
    </citation>
    <scope>NUCLEOTIDE SEQUENCE [LARGE SCALE GENOMIC DNA]</scope>
    <source>
        <strain evidence="2 3">OK806</strain>
    </source>
</reference>
<name>A0A7Z7IH88_9BURK</name>
<feature type="domain" description="Phasin" evidence="1">
    <location>
        <begin position="7"/>
        <end position="105"/>
    </location>
</feature>
<dbReference type="Pfam" id="PF09361">
    <property type="entry name" value="Phasin_2"/>
    <property type="match status" value="1"/>
</dbReference>
<organism evidence="2 3">
    <name type="scientific">Caballeronia arationis</name>
    <dbReference type="NCBI Taxonomy" id="1777142"/>
    <lineage>
        <taxon>Bacteria</taxon>
        <taxon>Pseudomonadati</taxon>
        <taxon>Pseudomonadota</taxon>
        <taxon>Betaproteobacteria</taxon>
        <taxon>Burkholderiales</taxon>
        <taxon>Burkholderiaceae</taxon>
        <taxon>Caballeronia</taxon>
    </lineage>
</organism>
<dbReference type="EMBL" id="OCSU01000003">
    <property type="protein sequence ID" value="SOE89394.1"/>
    <property type="molecule type" value="Genomic_DNA"/>
</dbReference>
<gene>
    <name evidence="2" type="ORF">SAMN05446927_7977</name>
</gene>
<sequence length="179" mass="19018">MNALGPEHISTAQKAAFDGFFDLASKLFEGVEKVVALNVQTAKATLADTSANTAKTLLAKDPNEWCAVQASFAAPCAEQAQSYGRQLLEIVSSVQGECLQLAQASYEEHNLRMQRLVDEVTRSGPAGSEAMIAAWKSAITSSQTWSESLQRTAQQTADIATRSLKTATEAGSTIAAPSH</sequence>